<keyword evidence="1" id="KW-1133">Transmembrane helix</keyword>
<reference evidence="2 3" key="2">
    <citation type="journal article" date="2019" name="G3 (Bethesda)">
        <title>Hybrid Assembly of the Genome of the Entomopathogenic Nematode Steinernema carpocapsae Identifies the X-Chromosome.</title>
        <authorList>
            <person name="Serra L."/>
            <person name="Macchietto M."/>
            <person name="Macias-Munoz A."/>
            <person name="McGill C.J."/>
            <person name="Rodriguez I.M."/>
            <person name="Rodriguez B."/>
            <person name="Murad R."/>
            <person name="Mortazavi A."/>
        </authorList>
    </citation>
    <scope>NUCLEOTIDE SEQUENCE [LARGE SCALE GENOMIC DNA]</scope>
    <source>
        <strain evidence="2 3">ALL</strain>
    </source>
</reference>
<evidence type="ECO:0000313" key="2">
    <source>
        <dbReference type="EMBL" id="TKR70393.1"/>
    </source>
</evidence>
<evidence type="ECO:0000256" key="1">
    <source>
        <dbReference type="SAM" id="Phobius"/>
    </source>
</evidence>
<comment type="caution">
    <text evidence="2">The sequence shown here is derived from an EMBL/GenBank/DDBJ whole genome shotgun (WGS) entry which is preliminary data.</text>
</comment>
<sequence>MVSLLEFIAAMHEKLIATAMLPIPTILRFVDAVVRVFYVYSLISAFSCPIMVSLPGFIAAKHQKAVTHVFHI</sequence>
<keyword evidence="3" id="KW-1185">Reference proteome</keyword>
<accession>A0A4U5MMJ4</accession>
<dbReference type="Proteomes" id="UP000298663">
    <property type="component" value="Unassembled WGS sequence"/>
</dbReference>
<keyword evidence="1" id="KW-0812">Transmembrane</keyword>
<gene>
    <name evidence="2" type="ORF">L596_022427</name>
</gene>
<organism evidence="2 3">
    <name type="scientific">Steinernema carpocapsae</name>
    <name type="common">Entomopathogenic nematode</name>
    <dbReference type="NCBI Taxonomy" id="34508"/>
    <lineage>
        <taxon>Eukaryota</taxon>
        <taxon>Metazoa</taxon>
        <taxon>Ecdysozoa</taxon>
        <taxon>Nematoda</taxon>
        <taxon>Chromadorea</taxon>
        <taxon>Rhabditida</taxon>
        <taxon>Tylenchina</taxon>
        <taxon>Panagrolaimomorpha</taxon>
        <taxon>Strongyloidoidea</taxon>
        <taxon>Steinernematidae</taxon>
        <taxon>Steinernema</taxon>
    </lineage>
</organism>
<proteinExistence type="predicted"/>
<protein>
    <submittedName>
        <fullName evidence="2">Uncharacterized protein</fullName>
    </submittedName>
</protein>
<dbReference type="AlphaFoldDB" id="A0A4U5MMJ4"/>
<name>A0A4U5MMJ4_STECR</name>
<evidence type="ECO:0000313" key="3">
    <source>
        <dbReference type="Proteomes" id="UP000298663"/>
    </source>
</evidence>
<keyword evidence="1" id="KW-0472">Membrane</keyword>
<feature type="transmembrane region" description="Helical" evidence="1">
    <location>
        <begin position="37"/>
        <end position="60"/>
    </location>
</feature>
<reference evidence="2 3" key="1">
    <citation type="journal article" date="2015" name="Genome Biol.">
        <title>Comparative genomics of Steinernema reveals deeply conserved gene regulatory networks.</title>
        <authorList>
            <person name="Dillman A.R."/>
            <person name="Macchietto M."/>
            <person name="Porter C.F."/>
            <person name="Rogers A."/>
            <person name="Williams B."/>
            <person name="Antoshechkin I."/>
            <person name="Lee M.M."/>
            <person name="Goodwin Z."/>
            <person name="Lu X."/>
            <person name="Lewis E.E."/>
            <person name="Goodrich-Blair H."/>
            <person name="Stock S.P."/>
            <person name="Adams B.J."/>
            <person name="Sternberg P.W."/>
            <person name="Mortazavi A."/>
        </authorList>
    </citation>
    <scope>NUCLEOTIDE SEQUENCE [LARGE SCALE GENOMIC DNA]</scope>
    <source>
        <strain evidence="2 3">ALL</strain>
    </source>
</reference>
<dbReference type="EMBL" id="AZBU02000007">
    <property type="protein sequence ID" value="TKR70393.1"/>
    <property type="molecule type" value="Genomic_DNA"/>
</dbReference>